<evidence type="ECO:0000313" key="3">
    <source>
        <dbReference type="Proteomes" id="UP000518887"/>
    </source>
</evidence>
<dbReference type="InterPro" id="IPR013783">
    <property type="entry name" value="Ig-like_fold"/>
</dbReference>
<keyword evidence="3" id="KW-1185">Reference proteome</keyword>
<dbReference type="Gene3D" id="2.60.40.10">
    <property type="entry name" value="Immunoglobulins"/>
    <property type="match status" value="1"/>
</dbReference>
<name>A0A7W8G6S3_9SPIR</name>
<protein>
    <recommendedName>
        <fullName evidence="1">Fibronectin type-III domain-containing protein</fullName>
    </recommendedName>
</protein>
<dbReference type="SUPFAM" id="SSF49899">
    <property type="entry name" value="Concanavalin A-like lectins/glucanases"/>
    <property type="match status" value="1"/>
</dbReference>
<evidence type="ECO:0000259" key="1">
    <source>
        <dbReference type="PROSITE" id="PS50853"/>
    </source>
</evidence>
<sequence length="493" mass="54042">MLISNFSFATPKTLVLGGDKGWGEIASMNGVIVGNQNGQFGYDAVELSTMTTNVDYATDMLITFDDDKFCDVMGNYTVMSNNLIPTHDAVKGTGAGLSRGSKKGIILSGNKNALFGHDGLAGSFTIEFWLCPSLAENGEMVLSWRSSLSDDVHSEYQMISASFFNNHLEWVFNNIFVPYPGHEIHLSGVSTVVPNKWTRHTLSFDQESGLLEYLVDGRTEAIRFITDNGHEYGTVCYPIFGVKAGIELCPDYVGKIDNFRISRSSAKNERSDIFASGNEKYRINGGKFVTKPLLVSQAAVVNEIEALMNVPSQTDIRFYVRSGDNCYGWTDTYPVWREIVPGEKIRGVKGLYFQLSAELLPDGAGSRSPRLSEIVIKYDEQNDPLPPFAVSAIPGDGSVTLNWSHSVDDNAGGYYVYYGNRPGEYLGRVAVQGSSPVNVGNVTSVTLTGLDNGRIYYFAVSAYSKVDGRINGMLSKEVFARPSSRLSQGLSKK</sequence>
<dbReference type="SUPFAM" id="SSF49265">
    <property type="entry name" value="Fibronectin type III"/>
    <property type="match status" value="1"/>
</dbReference>
<comment type="caution">
    <text evidence="2">The sequence shown here is derived from an EMBL/GenBank/DDBJ whole genome shotgun (WGS) entry which is preliminary data.</text>
</comment>
<organism evidence="2 3">
    <name type="scientific">Treponema ruminis</name>
    <dbReference type="NCBI Taxonomy" id="744515"/>
    <lineage>
        <taxon>Bacteria</taxon>
        <taxon>Pseudomonadati</taxon>
        <taxon>Spirochaetota</taxon>
        <taxon>Spirochaetia</taxon>
        <taxon>Spirochaetales</taxon>
        <taxon>Treponemataceae</taxon>
        <taxon>Treponema</taxon>
    </lineage>
</organism>
<dbReference type="CDD" id="cd00063">
    <property type="entry name" value="FN3"/>
    <property type="match status" value="1"/>
</dbReference>
<feature type="domain" description="Fibronectin type-III" evidence="1">
    <location>
        <begin position="383"/>
        <end position="485"/>
    </location>
</feature>
<dbReference type="InterPro" id="IPR003961">
    <property type="entry name" value="FN3_dom"/>
</dbReference>
<dbReference type="PROSITE" id="PS50853">
    <property type="entry name" value="FN3"/>
    <property type="match status" value="1"/>
</dbReference>
<reference evidence="2 3" key="1">
    <citation type="submission" date="2020-08" db="EMBL/GenBank/DDBJ databases">
        <title>Genomic Encyclopedia of Type Strains, Phase IV (KMG-IV): sequencing the most valuable type-strain genomes for metagenomic binning, comparative biology and taxonomic classification.</title>
        <authorList>
            <person name="Goeker M."/>
        </authorList>
    </citation>
    <scope>NUCLEOTIDE SEQUENCE [LARGE SCALE GENOMIC DNA]</scope>
    <source>
        <strain evidence="2 3">DSM 103462</strain>
    </source>
</reference>
<dbReference type="Gene3D" id="2.60.120.200">
    <property type="match status" value="1"/>
</dbReference>
<dbReference type="EMBL" id="JACHFQ010000001">
    <property type="protein sequence ID" value="MBB5224766.1"/>
    <property type="molecule type" value="Genomic_DNA"/>
</dbReference>
<dbReference type="RefSeq" id="WP_260308968.1">
    <property type="nucleotide sequence ID" value="NZ_JACHFQ010000001.1"/>
</dbReference>
<dbReference type="InterPro" id="IPR036116">
    <property type="entry name" value="FN3_sf"/>
</dbReference>
<dbReference type="InterPro" id="IPR013320">
    <property type="entry name" value="ConA-like_dom_sf"/>
</dbReference>
<dbReference type="Proteomes" id="UP000518887">
    <property type="component" value="Unassembled WGS sequence"/>
</dbReference>
<dbReference type="SMART" id="SM00060">
    <property type="entry name" value="FN3"/>
    <property type="match status" value="1"/>
</dbReference>
<dbReference type="Pfam" id="PF00041">
    <property type="entry name" value="fn3"/>
    <property type="match status" value="1"/>
</dbReference>
<gene>
    <name evidence="2" type="ORF">HNP76_000106</name>
</gene>
<proteinExistence type="predicted"/>
<evidence type="ECO:0000313" key="2">
    <source>
        <dbReference type="EMBL" id="MBB5224766.1"/>
    </source>
</evidence>
<accession>A0A7W8G6S3</accession>
<dbReference type="AlphaFoldDB" id="A0A7W8G6S3"/>